<evidence type="ECO:0000259" key="3">
    <source>
        <dbReference type="PROSITE" id="PS50893"/>
    </source>
</evidence>
<organism evidence="4 5">
    <name type="scientific">Candidatus Blautia merdavium</name>
    <dbReference type="NCBI Taxonomy" id="2838494"/>
    <lineage>
        <taxon>Bacteria</taxon>
        <taxon>Bacillati</taxon>
        <taxon>Bacillota</taxon>
        <taxon>Clostridia</taxon>
        <taxon>Lachnospirales</taxon>
        <taxon>Lachnospiraceae</taxon>
        <taxon>Blautia</taxon>
    </lineage>
</organism>
<dbReference type="PROSITE" id="PS50893">
    <property type="entry name" value="ABC_TRANSPORTER_2"/>
    <property type="match status" value="1"/>
</dbReference>
<dbReference type="GO" id="GO:0005524">
    <property type="term" value="F:ATP binding"/>
    <property type="evidence" value="ECO:0007669"/>
    <property type="project" value="UniProtKB-KW"/>
</dbReference>
<dbReference type="InterPro" id="IPR003439">
    <property type="entry name" value="ABC_transporter-like_ATP-bd"/>
</dbReference>
<dbReference type="PANTHER" id="PTHR43514:SF1">
    <property type="entry name" value="SULFATE_THIOSULFATE IMPORT ATP-BINDING PROTEIN CYSA"/>
    <property type="match status" value="1"/>
</dbReference>
<dbReference type="Proteomes" id="UP000823886">
    <property type="component" value="Unassembled WGS sequence"/>
</dbReference>
<dbReference type="AlphaFoldDB" id="A0A9D2T9E8"/>
<gene>
    <name evidence="4" type="ORF">H9753_01085</name>
</gene>
<dbReference type="SUPFAM" id="SSF52540">
    <property type="entry name" value="P-loop containing nucleoside triphosphate hydrolases"/>
    <property type="match status" value="1"/>
</dbReference>
<feature type="domain" description="ABC transporter" evidence="3">
    <location>
        <begin position="2"/>
        <end position="229"/>
    </location>
</feature>
<evidence type="ECO:0000313" key="4">
    <source>
        <dbReference type="EMBL" id="HJC62200.1"/>
    </source>
</evidence>
<dbReference type="InterPro" id="IPR050334">
    <property type="entry name" value="Molybdenum_import_ModC"/>
</dbReference>
<dbReference type="GO" id="GO:0016887">
    <property type="term" value="F:ATP hydrolysis activity"/>
    <property type="evidence" value="ECO:0007669"/>
    <property type="project" value="InterPro"/>
</dbReference>
<dbReference type="InterPro" id="IPR003593">
    <property type="entry name" value="AAA+_ATPase"/>
</dbReference>
<proteinExistence type="predicted"/>
<name>A0A9D2T9E8_9FIRM</name>
<sequence>MSLYVDIEKKYKDFSLKVKFETQVGILGILGASGCGKSMTLKCIAGIVNPERGKIVLNGRTLFDSEKKINLKPQKRRVGYLFQDYALFPNKTVEGNITCAVKGDKKAALKKWISLFQLEGLEKKYPHQLSGGQKQRTALARMLASEPELLLLDEPFSALDSHLKEMLQMEMLELLKKINRDMLLVSHSRDEVYRLCPDLLVLDQGRKVCVGQTREIFKEPGFLEAARLTGCKNFSRIRRLDSRMVKTEDWGIVLRTAGEVTEDSSYAGIRAHYFRPAQKSEENAFPVELAEAVESPFEMYVIFRVKGEGETKPVWWKLSKEEWNQELGEKMPEYLKVDPADVMVLKEMDQQA</sequence>
<keyword evidence="1" id="KW-0547">Nucleotide-binding</keyword>
<dbReference type="EMBL" id="DWVZ01000012">
    <property type="protein sequence ID" value="HJC62200.1"/>
    <property type="molecule type" value="Genomic_DNA"/>
</dbReference>
<evidence type="ECO:0000256" key="1">
    <source>
        <dbReference type="ARBA" id="ARBA00022741"/>
    </source>
</evidence>
<comment type="caution">
    <text evidence="4">The sequence shown here is derived from an EMBL/GenBank/DDBJ whole genome shotgun (WGS) entry which is preliminary data.</text>
</comment>
<dbReference type="PANTHER" id="PTHR43514">
    <property type="entry name" value="ABC TRANSPORTER I FAMILY MEMBER 10"/>
    <property type="match status" value="1"/>
</dbReference>
<accession>A0A9D2T9E8</accession>
<evidence type="ECO:0000256" key="2">
    <source>
        <dbReference type="ARBA" id="ARBA00022840"/>
    </source>
</evidence>
<keyword evidence="2 4" id="KW-0067">ATP-binding</keyword>
<protein>
    <submittedName>
        <fullName evidence="4">ATP-binding cassette domain-containing protein</fullName>
    </submittedName>
</protein>
<reference evidence="4" key="1">
    <citation type="journal article" date="2021" name="PeerJ">
        <title>Extensive microbial diversity within the chicken gut microbiome revealed by metagenomics and culture.</title>
        <authorList>
            <person name="Gilroy R."/>
            <person name="Ravi A."/>
            <person name="Getino M."/>
            <person name="Pursley I."/>
            <person name="Horton D.L."/>
            <person name="Alikhan N.F."/>
            <person name="Baker D."/>
            <person name="Gharbi K."/>
            <person name="Hall N."/>
            <person name="Watson M."/>
            <person name="Adriaenssens E.M."/>
            <person name="Foster-Nyarko E."/>
            <person name="Jarju S."/>
            <person name="Secka A."/>
            <person name="Antonio M."/>
            <person name="Oren A."/>
            <person name="Chaudhuri R.R."/>
            <person name="La Ragione R."/>
            <person name="Hildebrand F."/>
            <person name="Pallen M.J."/>
        </authorList>
    </citation>
    <scope>NUCLEOTIDE SEQUENCE</scope>
    <source>
        <strain evidence="4">ChiBcec2-3848</strain>
    </source>
</reference>
<dbReference type="Gene3D" id="3.40.50.300">
    <property type="entry name" value="P-loop containing nucleotide triphosphate hydrolases"/>
    <property type="match status" value="1"/>
</dbReference>
<dbReference type="InterPro" id="IPR027417">
    <property type="entry name" value="P-loop_NTPase"/>
</dbReference>
<dbReference type="Pfam" id="PF00005">
    <property type="entry name" value="ABC_tran"/>
    <property type="match status" value="1"/>
</dbReference>
<reference evidence="4" key="2">
    <citation type="submission" date="2021-04" db="EMBL/GenBank/DDBJ databases">
        <authorList>
            <person name="Gilroy R."/>
        </authorList>
    </citation>
    <scope>NUCLEOTIDE SEQUENCE</scope>
    <source>
        <strain evidence="4">ChiBcec2-3848</strain>
    </source>
</reference>
<evidence type="ECO:0000313" key="5">
    <source>
        <dbReference type="Proteomes" id="UP000823886"/>
    </source>
</evidence>
<dbReference type="SMART" id="SM00382">
    <property type="entry name" value="AAA"/>
    <property type="match status" value="1"/>
</dbReference>